<sequence length="373" mass="43104">MVASSSLCSVCGTESSSFHLGVQACRACAVFFRRTRERSNPYECKSRGQCDTVNFPCKKCRFDKFSQLLKEKKLKRAATKQTADLSVASTSFPSEQPPLPVYEPPQRDGESIIDKLRSAYRMVGLVRRTAELSMRPERNREHPLNIGMGEYSLHLTTTPFMNEASRILVSSLVQFATESFEEFGDLSSEDKWLLIQHFHKPFHIYDSCYRSNEAFPGKLTRHFNSFTSFLDIENCDDFVKSAPDNSHYEDAVRMARFHLEHNVRPCRIAMERFDPSEEEFLAMIGIQFWTIDMTLPVSDDIFELAAKYRSIVLRDLRQHYAQTGVTEYGARIGEMFCTNNLLSEKVECNKRNFEVFRLLDIFTDDSFVYSMQK</sequence>
<evidence type="ECO:0000313" key="12">
    <source>
        <dbReference type="EMBL" id="GMS99988.1"/>
    </source>
</evidence>
<dbReference type="GO" id="GO:0003700">
    <property type="term" value="F:DNA-binding transcription factor activity"/>
    <property type="evidence" value="ECO:0007669"/>
    <property type="project" value="InterPro"/>
</dbReference>
<keyword evidence="6" id="KW-0804">Transcription</keyword>
<keyword evidence="4" id="KW-0805">Transcription regulation</keyword>
<evidence type="ECO:0000256" key="1">
    <source>
        <dbReference type="ARBA" id="ARBA00022723"/>
    </source>
</evidence>
<dbReference type="GO" id="GO:0008270">
    <property type="term" value="F:zinc ion binding"/>
    <property type="evidence" value="ECO:0007669"/>
    <property type="project" value="UniProtKB-KW"/>
</dbReference>
<name>A0AAV5TZJ2_9BILA</name>
<reference evidence="12" key="1">
    <citation type="submission" date="2023-10" db="EMBL/GenBank/DDBJ databases">
        <title>Genome assembly of Pristionchus species.</title>
        <authorList>
            <person name="Yoshida K."/>
            <person name="Sommer R.J."/>
        </authorList>
    </citation>
    <scope>NUCLEOTIDE SEQUENCE</scope>
    <source>
        <strain evidence="12">RS0144</strain>
    </source>
</reference>
<evidence type="ECO:0008006" key="14">
    <source>
        <dbReference type="Google" id="ProtNLM"/>
    </source>
</evidence>
<evidence type="ECO:0000259" key="10">
    <source>
        <dbReference type="PROSITE" id="PS51030"/>
    </source>
</evidence>
<dbReference type="InterPro" id="IPR001628">
    <property type="entry name" value="Znf_hrmn_rcpt"/>
</dbReference>
<evidence type="ECO:0000256" key="9">
    <source>
        <dbReference type="SAM" id="MobiDB-lite"/>
    </source>
</evidence>
<dbReference type="SUPFAM" id="SSF48508">
    <property type="entry name" value="Nuclear receptor ligand-binding domain"/>
    <property type="match status" value="1"/>
</dbReference>
<dbReference type="PRINTS" id="PR00047">
    <property type="entry name" value="STROIDFINGER"/>
</dbReference>
<evidence type="ECO:0000256" key="8">
    <source>
        <dbReference type="ARBA" id="ARBA00023242"/>
    </source>
</evidence>
<keyword evidence="1" id="KW-0479">Metal-binding</keyword>
<evidence type="ECO:0000313" key="13">
    <source>
        <dbReference type="Proteomes" id="UP001432027"/>
    </source>
</evidence>
<keyword evidence="8" id="KW-0539">Nucleus</keyword>
<feature type="domain" description="Nuclear receptor" evidence="10">
    <location>
        <begin position="5"/>
        <end position="81"/>
    </location>
</feature>
<dbReference type="Gene3D" id="1.10.565.10">
    <property type="entry name" value="Retinoid X Receptor"/>
    <property type="match status" value="1"/>
</dbReference>
<dbReference type="SUPFAM" id="SSF57716">
    <property type="entry name" value="Glucocorticoid receptor-like (DNA-binding domain)"/>
    <property type="match status" value="1"/>
</dbReference>
<evidence type="ECO:0000256" key="3">
    <source>
        <dbReference type="ARBA" id="ARBA00022833"/>
    </source>
</evidence>
<keyword evidence="7" id="KW-0675">Receptor</keyword>
<organism evidence="12 13">
    <name type="scientific">Pristionchus entomophagus</name>
    <dbReference type="NCBI Taxonomy" id="358040"/>
    <lineage>
        <taxon>Eukaryota</taxon>
        <taxon>Metazoa</taxon>
        <taxon>Ecdysozoa</taxon>
        <taxon>Nematoda</taxon>
        <taxon>Chromadorea</taxon>
        <taxon>Rhabditida</taxon>
        <taxon>Rhabditina</taxon>
        <taxon>Diplogasteromorpha</taxon>
        <taxon>Diplogasteroidea</taxon>
        <taxon>Neodiplogasteridae</taxon>
        <taxon>Pristionchus</taxon>
    </lineage>
</organism>
<protein>
    <recommendedName>
        <fullName evidence="14">Nuclear receptor</fullName>
    </recommendedName>
</protein>
<dbReference type="AlphaFoldDB" id="A0AAV5TZJ2"/>
<dbReference type="PANTHER" id="PTHR46011:SF6">
    <property type="entry name" value="HIGH ZINC ACTIVATED NUCLEAR RECEPTOR PROTEIN"/>
    <property type="match status" value="1"/>
</dbReference>
<keyword evidence="2" id="KW-0863">Zinc-finger</keyword>
<keyword evidence="5" id="KW-0238">DNA-binding</keyword>
<dbReference type="GO" id="GO:0043565">
    <property type="term" value="F:sequence-specific DNA binding"/>
    <property type="evidence" value="ECO:0007669"/>
    <property type="project" value="InterPro"/>
</dbReference>
<dbReference type="PANTHER" id="PTHR46011">
    <property type="entry name" value="NUCLEAR HORMONE RECEPTOR FAMILY MEMBER NHR-86-RELATED"/>
    <property type="match status" value="1"/>
</dbReference>
<dbReference type="InterPro" id="IPR000536">
    <property type="entry name" value="Nucl_hrmn_rcpt_lig-bd"/>
</dbReference>
<evidence type="ECO:0000259" key="11">
    <source>
        <dbReference type="PROSITE" id="PS51843"/>
    </source>
</evidence>
<dbReference type="PROSITE" id="PS51030">
    <property type="entry name" value="NUCLEAR_REC_DBD_2"/>
    <property type="match status" value="1"/>
</dbReference>
<keyword evidence="13" id="KW-1185">Reference proteome</keyword>
<gene>
    <name evidence="12" type="ORF">PENTCL1PPCAC_22163</name>
</gene>
<dbReference type="PROSITE" id="PS51843">
    <property type="entry name" value="NR_LBD"/>
    <property type="match status" value="1"/>
</dbReference>
<proteinExistence type="predicted"/>
<feature type="domain" description="NR LBD" evidence="11">
    <location>
        <begin position="129"/>
        <end position="373"/>
    </location>
</feature>
<dbReference type="InterPro" id="IPR035500">
    <property type="entry name" value="NHR-like_dom_sf"/>
</dbReference>
<evidence type="ECO:0000256" key="7">
    <source>
        <dbReference type="ARBA" id="ARBA00023170"/>
    </source>
</evidence>
<dbReference type="Pfam" id="PF00105">
    <property type="entry name" value="zf-C4"/>
    <property type="match status" value="1"/>
</dbReference>
<dbReference type="Gene3D" id="3.30.50.10">
    <property type="entry name" value="Erythroid Transcription Factor GATA-1, subunit A"/>
    <property type="match status" value="1"/>
</dbReference>
<accession>A0AAV5TZJ2</accession>
<evidence type="ECO:0000256" key="4">
    <source>
        <dbReference type="ARBA" id="ARBA00023015"/>
    </source>
</evidence>
<evidence type="ECO:0000256" key="5">
    <source>
        <dbReference type="ARBA" id="ARBA00023125"/>
    </source>
</evidence>
<dbReference type="SMART" id="SM00430">
    <property type="entry name" value="HOLI"/>
    <property type="match status" value="1"/>
</dbReference>
<keyword evidence="3" id="KW-0862">Zinc</keyword>
<evidence type="ECO:0000256" key="6">
    <source>
        <dbReference type="ARBA" id="ARBA00023163"/>
    </source>
</evidence>
<dbReference type="Proteomes" id="UP001432027">
    <property type="component" value="Unassembled WGS sequence"/>
</dbReference>
<comment type="caution">
    <text evidence="12">The sequence shown here is derived from an EMBL/GenBank/DDBJ whole genome shotgun (WGS) entry which is preliminary data.</text>
</comment>
<dbReference type="EMBL" id="BTSX01000005">
    <property type="protein sequence ID" value="GMS99988.1"/>
    <property type="molecule type" value="Genomic_DNA"/>
</dbReference>
<dbReference type="Pfam" id="PF00104">
    <property type="entry name" value="Hormone_recep"/>
    <property type="match status" value="1"/>
</dbReference>
<dbReference type="SMART" id="SM00399">
    <property type="entry name" value="ZnF_C4"/>
    <property type="match status" value="1"/>
</dbReference>
<feature type="region of interest" description="Disordered" evidence="9">
    <location>
        <begin position="87"/>
        <end position="107"/>
    </location>
</feature>
<evidence type="ECO:0000256" key="2">
    <source>
        <dbReference type="ARBA" id="ARBA00022771"/>
    </source>
</evidence>
<dbReference type="GO" id="GO:0005634">
    <property type="term" value="C:nucleus"/>
    <property type="evidence" value="ECO:0007669"/>
    <property type="project" value="TreeGrafter"/>
</dbReference>
<dbReference type="InterPro" id="IPR013088">
    <property type="entry name" value="Znf_NHR/GATA"/>
</dbReference>